<dbReference type="OrthoDB" id="202415at2759"/>
<name>A0A9P6NJS2_9BASI</name>
<reference evidence="1" key="1">
    <citation type="submission" date="2013-11" db="EMBL/GenBank/DDBJ databases">
        <title>Genome sequence of the fusiform rust pathogen reveals effectors for host alternation and coevolution with pine.</title>
        <authorList>
            <consortium name="DOE Joint Genome Institute"/>
            <person name="Smith K."/>
            <person name="Pendleton A."/>
            <person name="Kubisiak T."/>
            <person name="Anderson C."/>
            <person name="Salamov A."/>
            <person name="Aerts A."/>
            <person name="Riley R."/>
            <person name="Clum A."/>
            <person name="Lindquist E."/>
            <person name="Ence D."/>
            <person name="Campbell M."/>
            <person name="Kronenberg Z."/>
            <person name="Feau N."/>
            <person name="Dhillon B."/>
            <person name="Hamelin R."/>
            <person name="Burleigh J."/>
            <person name="Smith J."/>
            <person name="Yandell M."/>
            <person name="Nelson C."/>
            <person name="Grigoriev I."/>
            <person name="Davis J."/>
        </authorList>
    </citation>
    <scope>NUCLEOTIDE SEQUENCE</scope>
    <source>
        <strain evidence="1">G11</strain>
    </source>
</reference>
<dbReference type="EMBL" id="MU167238">
    <property type="protein sequence ID" value="KAG0148320.1"/>
    <property type="molecule type" value="Genomic_DNA"/>
</dbReference>
<dbReference type="AlphaFoldDB" id="A0A9P6NJS2"/>
<evidence type="ECO:0000313" key="1">
    <source>
        <dbReference type="EMBL" id="KAG0148320.1"/>
    </source>
</evidence>
<gene>
    <name evidence="1" type="ORF">CROQUDRAFT_90447</name>
</gene>
<organism evidence="1 2">
    <name type="scientific">Cronartium quercuum f. sp. fusiforme G11</name>
    <dbReference type="NCBI Taxonomy" id="708437"/>
    <lineage>
        <taxon>Eukaryota</taxon>
        <taxon>Fungi</taxon>
        <taxon>Dikarya</taxon>
        <taxon>Basidiomycota</taxon>
        <taxon>Pucciniomycotina</taxon>
        <taxon>Pucciniomycetes</taxon>
        <taxon>Pucciniales</taxon>
        <taxon>Coleosporiaceae</taxon>
        <taxon>Cronartium</taxon>
    </lineage>
</organism>
<comment type="caution">
    <text evidence="1">The sequence shown here is derived from an EMBL/GenBank/DDBJ whole genome shotgun (WGS) entry which is preliminary data.</text>
</comment>
<accession>A0A9P6NJS2</accession>
<proteinExistence type="predicted"/>
<sequence>MDYHQTSSLLHLVLIQQTPSGLTLHPKRHILLHLSSLTVQLQTHPFISLIDHEKAEFEAKKARESNKSLKECVQEYKQRYGQHPISGFHCWYEYAIGNSSQSIDESDQPMRDLAPFWELEMGRLSFEHNLRLS</sequence>
<evidence type="ECO:0000313" key="2">
    <source>
        <dbReference type="Proteomes" id="UP000886653"/>
    </source>
</evidence>
<dbReference type="Proteomes" id="UP000886653">
    <property type="component" value="Unassembled WGS sequence"/>
</dbReference>
<protein>
    <submittedName>
        <fullName evidence="1">Uncharacterized protein</fullName>
    </submittedName>
</protein>
<keyword evidence="2" id="KW-1185">Reference proteome</keyword>